<proteinExistence type="predicted"/>
<name>A0A0C9ZIL5_9AGAM</name>
<accession>A0A0C9ZIL5</accession>
<gene>
    <name evidence="1" type="ORF">PISMIDRAFT_505863</name>
</gene>
<protein>
    <submittedName>
        <fullName evidence="1">Uncharacterized protein</fullName>
    </submittedName>
</protein>
<dbReference type="HOGENOM" id="CLU_1971398_0_0_1"/>
<evidence type="ECO:0000313" key="1">
    <source>
        <dbReference type="EMBL" id="KIK22352.1"/>
    </source>
</evidence>
<dbReference type="Proteomes" id="UP000054018">
    <property type="component" value="Unassembled WGS sequence"/>
</dbReference>
<dbReference type="AlphaFoldDB" id="A0A0C9ZIL5"/>
<keyword evidence="2" id="KW-1185">Reference proteome</keyword>
<reference evidence="2" key="2">
    <citation type="submission" date="2015-01" db="EMBL/GenBank/DDBJ databases">
        <title>Evolutionary Origins and Diversification of the Mycorrhizal Mutualists.</title>
        <authorList>
            <consortium name="DOE Joint Genome Institute"/>
            <consortium name="Mycorrhizal Genomics Consortium"/>
            <person name="Kohler A."/>
            <person name="Kuo A."/>
            <person name="Nagy L.G."/>
            <person name="Floudas D."/>
            <person name="Copeland A."/>
            <person name="Barry K.W."/>
            <person name="Cichocki N."/>
            <person name="Veneault-Fourrey C."/>
            <person name="LaButti K."/>
            <person name="Lindquist E.A."/>
            <person name="Lipzen A."/>
            <person name="Lundell T."/>
            <person name="Morin E."/>
            <person name="Murat C."/>
            <person name="Riley R."/>
            <person name="Ohm R."/>
            <person name="Sun H."/>
            <person name="Tunlid A."/>
            <person name="Henrissat B."/>
            <person name="Grigoriev I.V."/>
            <person name="Hibbett D.S."/>
            <person name="Martin F."/>
        </authorList>
    </citation>
    <scope>NUCLEOTIDE SEQUENCE [LARGE SCALE GENOMIC DNA]</scope>
    <source>
        <strain evidence="2">441</strain>
    </source>
</reference>
<evidence type="ECO:0000313" key="2">
    <source>
        <dbReference type="Proteomes" id="UP000054018"/>
    </source>
</evidence>
<sequence length="127" mass="14563">MGRYYPRCLHRLLTRCGKKRVFAAAPSYFLGGRGGCFRRPFDLGSALGKRAYFGVSRRPSRRSVVFSDIQYYQSRYHGTVPKGDAPHPLFTERNERTFPPRGLNRPVVAFIFSFWPIAPTQLSVFQA</sequence>
<dbReference type="EMBL" id="KN833740">
    <property type="protein sequence ID" value="KIK22352.1"/>
    <property type="molecule type" value="Genomic_DNA"/>
</dbReference>
<organism evidence="1 2">
    <name type="scientific">Pisolithus microcarpus 441</name>
    <dbReference type="NCBI Taxonomy" id="765257"/>
    <lineage>
        <taxon>Eukaryota</taxon>
        <taxon>Fungi</taxon>
        <taxon>Dikarya</taxon>
        <taxon>Basidiomycota</taxon>
        <taxon>Agaricomycotina</taxon>
        <taxon>Agaricomycetes</taxon>
        <taxon>Agaricomycetidae</taxon>
        <taxon>Boletales</taxon>
        <taxon>Sclerodermatineae</taxon>
        <taxon>Pisolithaceae</taxon>
        <taxon>Pisolithus</taxon>
    </lineage>
</organism>
<reference evidence="1 2" key="1">
    <citation type="submission" date="2014-04" db="EMBL/GenBank/DDBJ databases">
        <authorList>
            <consortium name="DOE Joint Genome Institute"/>
            <person name="Kuo A."/>
            <person name="Kohler A."/>
            <person name="Costa M.D."/>
            <person name="Nagy L.G."/>
            <person name="Floudas D."/>
            <person name="Copeland A."/>
            <person name="Barry K.W."/>
            <person name="Cichocki N."/>
            <person name="Veneault-Fourrey C."/>
            <person name="LaButti K."/>
            <person name="Lindquist E.A."/>
            <person name="Lipzen A."/>
            <person name="Lundell T."/>
            <person name="Morin E."/>
            <person name="Murat C."/>
            <person name="Sun H."/>
            <person name="Tunlid A."/>
            <person name="Henrissat B."/>
            <person name="Grigoriev I.V."/>
            <person name="Hibbett D.S."/>
            <person name="Martin F."/>
            <person name="Nordberg H.P."/>
            <person name="Cantor M.N."/>
            <person name="Hua S.X."/>
        </authorList>
    </citation>
    <scope>NUCLEOTIDE SEQUENCE [LARGE SCALE GENOMIC DNA]</scope>
    <source>
        <strain evidence="1 2">441</strain>
    </source>
</reference>